<dbReference type="RefSeq" id="WP_169402907.1">
    <property type="nucleotide sequence ID" value="NZ_JAADJU010000004.1"/>
</dbReference>
<reference evidence="1 2" key="1">
    <citation type="submission" date="2020-01" db="EMBL/GenBank/DDBJ databases">
        <authorList>
            <person name="Lee S.D."/>
        </authorList>
    </citation>
    <scope>NUCLEOTIDE SEQUENCE [LARGE SCALE GENOMIC DNA]</scope>
    <source>
        <strain evidence="1 2">SAP-1</strain>
    </source>
</reference>
<keyword evidence="2" id="KW-1185">Reference proteome</keyword>
<dbReference type="Proteomes" id="UP000585363">
    <property type="component" value="Unassembled WGS sequence"/>
</dbReference>
<protein>
    <submittedName>
        <fullName evidence="1">Phage tail assembly protein</fullName>
    </submittedName>
</protein>
<gene>
    <name evidence="1" type="ORF">GW590_10120</name>
</gene>
<dbReference type="InterPro" id="IPR019289">
    <property type="entry name" value="Phage_tail_E/E"/>
</dbReference>
<dbReference type="AlphaFoldDB" id="A0A848MJG5"/>
<evidence type="ECO:0000313" key="2">
    <source>
        <dbReference type="Proteomes" id="UP000585363"/>
    </source>
</evidence>
<dbReference type="EMBL" id="JAADJU010000004">
    <property type="protein sequence ID" value="NMP27220.1"/>
    <property type="molecule type" value="Genomic_DNA"/>
</dbReference>
<reference evidence="1 2" key="2">
    <citation type="submission" date="2020-06" db="EMBL/GenBank/DDBJ databases">
        <title>Polyphasic characterization of a Rahnella strain isolated from tree sap.</title>
        <authorList>
            <person name="Kim I.S."/>
        </authorList>
    </citation>
    <scope>NUCLEOTIDE SEQUENCE [LARGE SCALE GENOMIC DNA]</scope>
    <source>
        <strain evidence="1 2">SAP-1</strain>
    </source>
</reference>
<accession>A0A848MJG5</accession>
<comment type="caution">
    <text evidence="1">The sequence shown here is derived from an EMBL/GenBank/DDBJ whole genome shotgun (WGS) entry which is preliminary data.</text>
</comment>
<sequence>MKQENAQNTTENPNVVMLDTPIKRGDTVIESITMIRPNAGALRGVGLADVASSNVDALITVLPRITYPSLTKEECAALELPDFIALASKVIGFLAPNSAQ</sequence>
<dbReference type="Pfam" id="PF10109">
    <property type="entry name" value="Phage_TAC_7"/>
    <property type="match status" value="1"/>
</dbReference>
<evidence type="ECO:0000313" key="1">
    <source>
        <dbReference type="EMBL" id="NMP27220.1"/>
    </source>
</evidence>
<name>A0A848MJG5_9GAMM</name>
<proteinExistence type="predicted"/>
<organism evidence="1 2">
    <name type="scientific">Rouxiella aceris</name>
    <dbReference type="NCBI Taxonomy" id="2703884"/>
    <lineage>
        <taxon>Bacteria</taxon>
        <taxon>Pseudomonadati</taxon>
        <taxon>Pseudomonadota</taxon>
        <taxon>Gammaproteobacteria</taxon>
        <taxon>Enterobacterales</taxon>
        <taxon>Yersiniaceae</taxon>
        <taxon>Rouxiella</taxon>
    </lineage>
</organism>